<dbReference type="Proteomes" id="UP000032180">
    <property type="component" value="Chromosome 7"/>
</dbReference>
<sequence length="103" mass="10775">MTNDVKGTGRELAGGILLVGVDHVELPDGFTVRVSHDRASMSLIHSLCDCTSSQEIPSSFTPLFSNSPAYPAIAASSVVHTGGSESEEADVSGGRGSKRQRIM</sequence>
<feature type="region of interest" description="Disordered" evidence="1">
    <location>
        <begin position="81"/>
        <end position="103"/>
    </location>
</feature>
<reference evidence="2" key="3">
    <citation type="submission" date="2015-04" db="UniProtKB">
        <authorList>
            <consortium name="EnsemblPlants"/>
        </authorList>
    </citation>
    <scope>IDENTIFICATION</scope>
</reference>
<accession>A0A0D9X203</accession>
<keyword evidence="3" id="KW-1185">Reference proteome</keyword>
<dbReference type="EnsemblPlants" id="LPERR07G20650.1">
    <property type="protein sequence ID" value="LPERR07G20650.1"/>
    <property type="gene ID" value="LPERR07G20650"/>
</dbReference>
<evidence type="ECO:0000313" key="2">
    <source>
        <dbReference type="EnsemblPlants" id="LPERR07G20650.1"/>
    </source>
</evidence>
<dbReference type="HOGENOM" id="CLU_2267647_0_0_1"/>
<reference evidence="3" key="2">
    <citation type="submission" date="2013-12" db="EMBL/GenBank/DDBJ databases">
        <authorList>
            <person name="Yu Y."/>
            <person name="Lee S."/>
            <person name="de Baynast K."/>
            <person name="Wissotski M."/>
            <person name="Liu L."/>
            <person name="Talag J."/>
            <person name="Goicoechea J."/>
            <person name="Angelova A."/>
            <person name="Jetty R."/>
            <person name="Kudrna D."/>
            <person name="Golser W."/>
            <person name="Rivera L."/>
            <person name="Zhang J."/>
            <person name="Wing R."/>
        </authorList>
    </citation>
    <scope>NUCLEOTIDE SEQUENCE</scope>
</reference>
<dbReference type="Gramene" id="LPERR07G20650.1">
    <property type="protein sequence ID" value="LPERR07G20650.1"/>
    <property type="gene ID" value="LPERR07G20650"/>
</dbReference>
<evidence type="ECO:0000256" key="1">
    <source>
        <dbReference type="SAM" id="MobiDB-lite"/>
    </source>
</evidence>
<organism evidence="2 3">
    <name type="scientific">Leersia perrieri</name>
    <dbReference type="NCBI Taxonomy" id="77586"/>
    <lineage>
        <taxon>Eukaryota</taxon>
        <taxon>Viridiplantae</taxon>
        <taxon>Streptophyta</taxon>
        <taxon>Embryophyta</taxon>
        <taxon>Tracheophyta</taxon>
        <taxon>Spermatophyta</taxon>
        <taxon>Magnoliopsida</taxon>
        <taxon>Liliopsida</taxon>
        <taxon>Poales</taxon>
        <taxon>Poaceae</taxon>
        <taxon>BOP clade</taxon>
        <taxon>Oryzoideae</taxon>
        <taxon>Oryzeae</taxon>
        <taxon>Oryzinae</taxon>
        <taxon>Leersia</taxon>
    </lineage>
</organism>
<protein>
    <submittedName>
        <fullName evidence="2">Uncharacterized protein</fullName>
    </submittedName>
</protein>
<evidence type="ECO:0000313" key="3">
    <source>
        <dbReference type="Proteomes" id="UP000032180"/>
    </source>
</evidence>
<reference evidence="2 3" key="1">
    <citation type="submission" date="2012-08" db="EMBL/GenBank/DDBJ databases">
        <title>Oryza genome evolution.</title>
        <authorList>
            <person name="Wing R.A."/>
        </authorList>
    </citation>
    <scope>NUCLEOTIDE SEQUENCE</scope>
</reference>
<proteinExistence type="predicted"/>
<name>A0A0D9X203_9ORYZ</name>
<dbReference type="AlphaFoldDB" id="A0A0D9X203"/>